<comment type="caution">
    <text evidence="2">The sequence shown here is derived from an EMBL/GenBank/DDBJ whole genome shotgun (WGS) entry which is preliminary data.</text>
</comment>
<organism evidence="2 3">
    <name type="scientific">Pseudomonas gingeri</name>
    <dbReference type="NCBI Taxonomy" id="117681"/>
    <lineage>
        <taxon>Bacteria</taxon>
        <taxon>Pseudomonadati</taxon>
        <taxon>Pseudomonadota</taxon>
        <taxon>Gammaproteobacteria</taxon>
        <taxon>Pseudomonadales</taxon>
        <taxon>Pseudomonadaceae</taxon>
        <taxon>Pseudomonas</taxon>
    </lineage>
</organism>
<feature type="transmembrane region" description="Helical" evidence="1">
    <location>
        <begin position="112"/>
        <end position="133"/>
    </location>
</feature>
<proteinExistence type="predicted"/>
<protein>
    <submittedName>
        <fullName evidence="2">Uncharacterized protein</fullName>
    </submittedName>
</protein>
<feature type="transmembrane region" description="Helical" evidence="1">
    <location>
        <begin position="352"/>
        <end position="369"/>
    </location>
</feature>
<feature type="transmembrane region" description="Helical" evidence="1">
    <location>
        <begin position="30"/>
        <end position="50"/>
    </location>
</feature>
<keyword evidence="1" id="KW-1133">Transmembrane helix</keyword>
<dbReference type="Proteomes" id="UP000520592">
    <property type="component" value="Unassembled WGS sequence"/>
</dbReference>
<accession>A0A7Y8CKC5</accession>
<feature type="transmembrane region" description="Helical" evidence="1">
    <location>
        <begin position="194"/>
        <end position="220"/>
    </location>
</feature>
<keyword evidence="1" id="KW-0472">Membrane</keyword>
<sequence length="379" mass="42939">MPLLLDSLYLRLLVLLLALAPLFSNYVFEGMISVGDVFCIAAFFGCLLYFRLSYFSLGMIFSCFIVVFVSLVFLFMKSEVSASFFRAAFFLVLPCFLLSMKEDLYDFFLQSYLSLSLVFSVFLVVQVMIYYIFNQSFTLMLPWSTYEGDTIEVLDHATQGFRTGGVFREPSYFSIYVIPALFFFALRRNYVKQLLLVGALVFSTSSMGLAASIFSFAFYLNLSGRLRENFKRVLFAVSAVVVAVLLLLFFRDVSWVERFLDAFGEDGPLRVRLEPMLLAANNAGLWGGEFGSSDTMVNSFFDGGEWYNSVSYLLMRLGWLFLLPFMMLLLRLGTLGALACTGLIFFTNAFSNAFSTVFLLAFYSINLLCSEQKLKCSVS</sequence>
<keyword evidence="1" id="KW-0812">Transmembrane</keyword>
<dbReference type="AlphaFoldDB" id="A0A7Y8CKC5"/>
<reference evidence="2 3" key="1">
    <citation type="submission" date="2020-04" db="EMBL/GenBank/DDBJ databases">
        <title>Molecular characterization of pseudomonads from Agaricus bisporus reveal novel blotch 2 pathogens in Western Europe.</title>
        <authorList>
            <person name="Taparia T."/>
            <person name="Krijger M."/>
            <person name="Haynes E."/>
            <person name="Elpinstone J.G."/>
            <person name="Noble R."/>
            <person name="Van Der Wolf J."/>
        </authorList>
    </citation>
    <scope>NUCLEOTIDE SEQUENCE [LARGE SCALE GENOMIC DNA]</scope>
    <source>
        <strain evidence="2 3">IPO3737</strain>
    </source>
</reference>
<evidence type="ECO:0000313" key="2">
    <source>
        <dbReference type="EMBL" id="NWC33410.1"/>
    </source>
</evidence>
<gene>
    <name evidence="2" type="ORF">HX876_13480</name>
</gene>
<evidence type="ECO:0000313" key="3">
    <source>
        <dbReference type="Proteomes" id="UP000520592"/>
    </source>
</evidence>
<dbReference type="EMBL" id="JACAQD010000014">
    <property type="protein sequence ID" value="NWC33410.1"/>
    <property type="molecule type" value="Genomic_DNA"/>
</dbReference>
<dbReference type="RefSeq" id="WP_177055199.1">
    <property type="nucleotide sequence ID" value="NZ_JACAPS010000001.1"/>
</dbReference>
<feature type="transmembrane region" description="Helical" evidence="1">
    <location>
        <begin position="82"/>
        <end position="100"/>
    </location>
</feature>
<feature type="transmembrane region" description="Helical" evidence="1">
    <location>
        <begin position="57"/>
        <end position="76"/>
    </location>
</feature>
<feature type="transmembrane region" description="Helical" evidence="1">
    <location>
        <begin position="7"/>
        <end position="24"/>
    </location>
</feature>
<evidence type="ECO:0000256" key="1">
    <source>
        <dbReference type="SAM" id="Phobius"/>
    </source>
</evidence>
<feature type="transmembrane region" description="Helical" evidence="1">
    <location>
        <begin position="319"/>
        <end position="346"/>
    </location>
</feature>
<feature type="transmembrane region" description="Helical" evidence="1">
    <location>
        <begin position="232"/>
        <end position="250"/>
    </location>
</feature>
<feature type="transmembrane region" description="Helical" evidence="1">
    <location>
        <begin position="171"/>
        <end position="187"/>
    </location>
</feature>
<name>A0A7Y8CKC5_9PSED</name>